<feature type="compositionally biased region" description="Basic and acidic residues" evidence="1">
    <location>
        <begin position="127"/>
        <end position="146"/>
    </location>
</feature>
<evidence type="ECO:0000256" key="1">
    <source>
        <dbReference type="SAM" id="MobiDB-lite"/>
    </source>
</evidence>
<keyword evidence="3" id="KW-1185">Reference proteome</keyword>
<proteinExistence type="predicted"/>
<accession>A0ABU5L8H1</accession>
<organism evidence="2 3">
    <name type="scientific">Candidatus Cyrtobacter comes</name>
    <dbReference type="NCBI Taxonomy" id="675776"/>
    <lineage>
        <taxon>Bacteria</taxon>
        <taxon>Pseudomonadati</taxon>
        <taxon>Pseudomonadota</taxon>
        <taxon>Alphaproteobacteria</taxon>
        <taxon>Rickettsiales</taxon>
        <taxon>Candidatus Midichloriaceae</taxon>
        <taxon>Candidatus Cyrtobacter</taxon>
    </lineage>
</organism>
<dbReference type="Proteomes" id="UP001293791">
    <property type="component" value="Unassembled WGS sequence"/>
</dbReference>
<protein>
    <submittedName>
        <fullName evidence="2">Uncharacterized protein</fullName>
    </submittedName>
</protein>
<comment type="caution">
    <text evidence="2">The sequence shown here is derived from an EMBL/GenBank/DDBJ whole genome shotgun (WGS) entry which is preliminary data.</text>
</comment>
<evidence type="ECO:0000313" key="3">
    <source>
        <dbReference type="Proteomes" id="UP001293791"/>
    </source>
</evidence>
<gene>
    <name evidence="2" type="ORF">Cyrtocomes_00731</name>
</gene>
<feature type="compositionally biased region" description="Polar residues" evidence="1">
    <location>
        <begin position="113"/>
        <end position="126"/>
    </location>
</feature>
<dbReference type="EMBL" id="JARGYT010000040">
    <property type="protein sequence ID" value="MDZ5762352.1"/>
    <property type="molecule type" value="Genomic_DNA"/>
</dbReference>
<feature type="region of interest" description="Disordered" evidence="1">
    <location>
        <begin position="113"/>
        <end position="203"/>
    </location>
</feature>
<dbReference type="RefSeq" id="WP_322497821.1">
    <property type="nucleotide sequence ID" value="NZ_JARGYT010000040.1"/>
</dbReference>
<reference evidence="2 3" key="1">
    <citation type="submission" date="2023-02" db="EMBL/GenBank/DDBJ databases">
        <title>Host association and intracellularity evolved multiple times independently in the Rickettsiales.</title>
        <authorList>
            <person name="Castelli M."/>
            <person name="Nardi T."/>
            <person name="Gammuto L."/>
            <person name="Bellinzona G."/>
            <person name="Sabaneyeva E."/>
            <person name="Potekhin A."/>
            <person name="Serra V."/>
            <person name="Petroni G."/>
            <person name="Sassera D."/>
        </authorList>
    </citation>
    <scope>NUCLEOTIDE SEQUENCE [LARGE SCALE GENOMIC DNA]</scope>
    <source>
        <strain evidence="2 3">BOD18</strain>
    </source>
</reference>
<evidence type="ECO:0000313" key="2">
    <source>
        <dbReference type="EMBL" id="MDZ5762352.1"/>
    </source>
</evidence>
<sequence length="535" mass="60763">MTVLFKESWRALNPQASKQERMMALHEYAKGSNQQYKITHENTQGKMTTTIEDNGFLSKLLGKFRHIHTLDANGTYTHTIYQPNPGIITKILFRVFSSIWDVYGKVKSFFSAGSNSSDNDQATQNKQELKKQNETNKTISKTDKPITKQPALLTEQELKKQDGTKAAVSQTDKPITKQPALLTEQGLNGQDGTRAGISKTDKPISEEPALTTIEELEKIIYSLNNLTSESALISIADIIDAISKNTRIKNRIKTESNFSELYLELQKCFAKDINGKSTINIQKFHKLITEHPELLNDKDIGFHCLSLTLQYCHDSLSQYFACMLALTRLRDAINEPRCQETQDTVISTIFHIKDFQDNARLLFENHIIFEKLKEILSVCTKNADNTTIYDSVLKHLNSATECSAMHVRNMQYFWEHNLWFKTAVRCSWDCFRDIFLTGKSDHANIVHWNTLKDLAKKRIQDMGGDPKALDALDVWENNPPTTELLLDFVNNSLGGGPNQELAIGHKHDQDDALYTNTTKELAIGHKHDQDDGSIH</sequence>
<name>A0ABU5L8H1_9RICK</name>